<keyword evidence="7" id="KW-1185">Reference proteome</keyword>
<dbReference type="SUPFAM" id="SSF46689">
    <property type="entry name" value="Homeodomain-like"/>
    <property type="match status" value="2"/>
</dbReference>
<dbReference type="InterPro" id="IPR009057">
    <property type="entry name" value="Homeodomain-like_sf"/>
</dbReference>
<dbReference type="Proteomes" id="UP000615026">
    <property type="component" value="Unassembled WGS sequence"/>
</dbReference>
<name>A0A928ZUE3_LEPEC</name>
<dbReference type="EMBL" id="JADEXP010000109">
    <property type="protein sequence ID" value="MBE9067646.1"/>
    <property type="molecule type" value="Genomic_DNA"/>
</dbReference>
<dbReference type="AlphaFoldDB" id="A0A928ZUE3"/>
<evidence type="ECO:0000313" key="7">
    <source>
        <dbReference type="Proteomes" id="UP000615026"/>
    </source>
</evidence>
<dbReference type="Pfam" id="PF12833">
    <property type="entry name" value="HTH_18"/>
    <property type="match status" value="1"/>
</dbReference>
<feature type="region of interest" description="Disordered" evidence="4">
    <location>
        <begin position="1"/>
        <end position="25"/>
    </location>
</feature>
<dbReference type="PRINTS" id="PR00032">
    <property type="entry name" value="HTHARAC"/>
</dbReference>
<evidence type="ECO:0000256" key="1">
    <source>
        <dbReference type="ARBA" id="ARBA00023015"/>
    </source>
</evidence>
<dbReference type="PANTHER" id="PTHR46796">
    <property type="entry name" value="HTH-TYPE TRANSCRIPTIONAL ACTIVATOR RHAS-RELATED"/>
    <property type="match status" value="1"/>
</dbReference>
<reference evidence="6" key="1">
    <citation type="submission" date="2020-10" db="EMBL/GenBank/DDBJ databases">
        <authorList>
            <person name="Castelo-Branco R."/>
            <person name="Eusebio N."/>
            <person name="Adriana R."/>
            <person name="Vieira A."/>
            <person name="Brugerolle De Fraissinette N."/>
            <person name="Rezende De Castro R."/>
            <person name="Schneider M.P."/>
            <person name="Vasconcelos V."/>
            <person name="Leao P.N."/>
        </authorList>
    </citation>
    <scope>NUCLEOTIDE SEQUENCE</scope>
    <source>
        <strain evidence="6">LEGE 11479</strain>
    </source>
</reference>
<dbReference type="InterPro" id="IPR018060">
    <property type="entry name" value="HTH_AraC"/>
</dbReference>
<dbReference type="PROSITE" id="PS00041">
    <property type="entry name" value="HTH_ARAC_FAMILY_1"/>
    <property type="match status" value="1"/>
</dbReference>
<dbReference type="Gene3D" id="1.10.10.60">
    <property type="entry name" value="Homeodomain-like"/>
    <property type="match status" value="2"/>
</dbReference>
<keyword evidence="2" id="KW-0238">DNA-binding</keyword>
<keyword evidence="1" id="KW-0805">Transcription regulation</keyword>
<organism evidence="6 7">
    <name type="scientific">Leptolyngbya cf. ectocarpi LEGE 11479</name>
    <dbReference type="NCBI Taxonomy" id="1828722"/>
    <lineage>
        <taxon>Bacteria</taxon>
        <taxon>Bacillati</taxon>
        <taxon>Cyanobacteriota</taxon>
        <taxon>Cyanophyceae</taxon>
        <taxon>Leptolyngbyales</taxon>
        <taxon>Leptolyngbyaceae</taxon>
        <taxon>Leptolyngbya group</taxon>
        <taxon>Leptolyngbya</taxon>
    </lineage>
</organism>
<dbReference type="PROSITE" id="PS01124">
    <property type="entry name" value="HTH_ARAC_FAMILY_2"/>
    <property type="match status" value="1"/>
</dbReference>
<dbReference type="InterPro" id="IPR018062">
    <property type="entry name" value="HTH_AraC-typ_CS"/>
</dbReference>
<sequence length="289" mass="32145">MALAQSQPADSFPEDSQSSGSALETETIQIEQLRFPPGEADFQAEAAHTLFVNLTSRPQSYLQKQDGKTHTGLYRRGDMLITPANTPLFVRWEGAENCLQIQLPAAFLKRVAEETLGKNGDRLTLVPTFQSRQQQLESISTLLLAEVQQRQPNGLYLDSLANVLAVQLLRNYGTTSAQVPTYEGGLPTYQLNQVLDYIDAGLAGEIKLANLAGLLNMSPFHFGRMFKQSMGISPHQYVIQQRLERAKHLLRQSDQAIIDIALECGFNSHSHLSKQFRKVMGVAPSSFRD</sequence>
<dbReference type="GO" id="GO:0003700">
    <property type="term" value="F:DNA-binding transcription factor activity"/>
    <property type="evidence" value="ECO:0007669"/>
    <property type="project" value="InterPro"/>
</dbReference>
<dbReference type="SMART" id="SM00342">
    <property type="entry name" value="HTH_ARAC"/>
    <property type="match status" value="1"/>
</dbReference>
<dbReference type="InterPro" id="IPR050204">
    <property type="entry name" value="AraC_XylS_family_regulators"/>
</dbReference>
<evidence type="ECO:0000256" key="4">
    <source>
        <dbReference type="SAM" id="MobiDB-lite"/>
    </source>
</evidence>
<evidence type="ECO:0000256" key="3">
    <source>
        <dbReference type="ARBA" id="ARBA00023163"/>
    </source>
</evidence>
<evidence type="ECO:0000256" key="2">
    <source>
        <dbReference type="ARBA" id="ARBA00023125"/>
    </source>
</evidence>
<protein>
    <submittedName>
        <fullName evidence="6">Helix-turn-helix transcriptional regulator</fullName>
    </submittedName>
</protein>
<evidence type="ECO:0000259" key="5">
    <source>
        <dbReference type="PROSITE" id="PS01124"/>
    </source>
</evidence>
<accession>A0A928ZUE3</accession>
<feature type="domain" description="HTH araC/xylS-type" evidence="5">
    <location>
        <begin position="192"/>
        <end position="289"/>
    </location>
</feature>
<dbReference type="GO" id="GO:0043565">
    <property type="term" value="F:sequence-specific DNA binding"/>
    <property type="evidence" value="ECO:0007669"/>
    <property type="project" value="InterPro"/>
</dbReference>
<comment type="caution">
    <text evidence="6">The sequence shown here is derived from an EMBL/GenBank/DDBJ whole genome shotgun (WGS) entry which is preliminary data.</text>
</comment>
<dbReference type="PANTHER" id="PTHR46796:SF6">
    <property type="entry name" value="ARAC SUBFAMILY"/>
    <property type="match status" value="1"/>
</dbReference>
<proteinExistence type="predicted"/>
<evidence type="ECO:0000313" key="6">
    <source>
        <dbReference type="EMBL" id="MBE9067646.1"/>
    </source>
</evidence>
<dbReference type="InterPro" id="IPR020449">
    <property type="entry name" value="Tscrpt_reg_AraC-type_HTH"/>
</dbReference>
<dbReference type="RefSeq" id="WP_193993607.1">
    <property type="nucleotide sequence ID" value="NZ_JADEXP010000109.1"/>
</dbReference>
<keyword evidence="3" id="KW-0804">Transcription</keyword>
<gene>
    <name evidence="6" type="ORF">IQ260_13375</name>
</gene>